<dbReference type="Proteomes" id="UP000094714">
    <property type="component" value="Chromosome"/>
</dbReference>
<name>A0A1D7ZWS2_LIMFE</name>
<feature type="compositionally biased region" description="Polar residues" evidence="1">
    <location>
        <begin position="91"/>
        <end position="101"/>
    </location>
</feature>
<dbReference type="RefSeq" id="WP_012391809.1">
    <property type="nucleotide sequence ID" value="NZ_BJLV01000014.1"/>
</dbReference>
<dbReference type="EMBL" id="CP050919">
    <property type="protein sequence ID" value="QIX59640.1"/>
    <property type="molecule type" value="Genomic_DNA"/>
</dbReference>
<evidence type="ECO:0000313" key="5">
    <source>
        <dbReference type="Proteomes" id="UP000094714"/>
    </source>
</evidence>
<protein>
    <recommendedName>
        <fullName evidence="2">Type VII secretion system protein EssD-like domain-containing protein</fullName>
    </recommendedName>
</protein>
<dbReference type="AlphaFoldDB" id="A0A1D7ZWS2"/>
<proteinExistence type="predicted"/>
<evidence type="ECO:0000313" key="6">
    <source>
        <dbReference type="Proteomes" id="UP000503169"/>
    </source>
</evidence>
<dbReference type="Gene3D" id="3.40.570.10">
    <property type="entry name" value="Extracellular Endonuclease, subunit A"/>
    <property type="match status" value="1"/>
</dbReference>
<gene>
    <name evidence="4" type="ORF">HCY95_02100</name>
    <name evidence="3" type="ORF">LACFE_CDS0875</name>
</gene>
<feature type="region of interest" description="Disordered" evidence="1">
    <location>
        <begin position="80"/>
        <end position="101"/>
    </location>
</feature>
<evidence type="ECO:0000256" key="1">
    <source>
        <dbReference type="SAM" id="MobiDB-lite"/>
    </source>
</evidence>
<dbReference type="InterPro" id="IPR044929">
    <property type="entry name" value="DNA/RNA_non-sp_Endonuclease_sf"/>
</dbReference>
<dbReference type="EMBL" id="CP017151">
    <property type="protein sequence ID" value="AOR74337.1"/>
    <property type="molecule type" value="Genomic_DNA"/>
</dbReference>
<evidence type="ECO:0000313" key="4">
    <source>
        <dbReference type="EMBL" id="QIX59640.1"/>
    </source>
</evidence>
<reference evidence="4 6" key="2">
    <citation type="submission" date="2020-04" db="EMBL/GenBank/DDBJ databases">
        <title>Novel strain L. Fermentum HFD1 producer antibacterial peptides.</title>
        <authorList>
            <person name="Ozhegov G.D."/>
            <person name="Pavlova A.S."/>
            <person name="Zhuravleva D.E."/>
            <person name="Gogoleva N.V."/>
            <person name="Shagimardanova E.I."/>
            <person name="Markelova M.I."/>
            <person name="Yarullina D.R."/>
            <person name="Kayumov A.R."/>
        </authorList>
    </citation>
    <scope>NUCLEOTIDE SEQUENCE [LARGE SCALE GENOMIC DNA]</scope>
    <source>
        <strain evidence="4 6">HFD1</strain>
    </source>
</reference>
<dbReference type="InterPro" id="IPR044927">
    <property type="entry name" value="Endonuclea_NS_2"/>
</dbReference>
<dbReference type="Pfam" id="PF13930">
    <property type="entry name" value="Endonuclea_NS_2"/>
    <property type="match status" value="1"/>
</dbReference>
<evidence type="ECO:0000259" key="2">
    <source>
        <dbReference type="Pfam" id="PF13930"/>
    </source>
</evidence>
<reference evidence="3 5" key="1">
    <citation type="submission" date="2016-09" db="EMBL/GenBank/DDBJ databases">
        <title>Genome Sequence of the Lactobacillus fermentum strain NCC2970 (CNCM I-5068).</title>
        <authorList>
            <person name="Barretto C."/>
            <person name="Ngom-Bru C."/>
            <person name="Genevaz A."/>
            <person name="Fournier C."/>
            <person name="Moine D."/>
            <person name="Kassam M."/>
            <person name="Iltis A."/>
            <person name="Sagory-Zalkind P."/>
            <person name="Faucherand G."/>
            <person name="Descombes P."/>
            <person name="Duboux S."/>
        </authorList>
    </citation>
    <scope>NUCLEOTIDE SEQUENCE [LARGE SCALE GENOMIC DNA]</scope>
    <source>
        <strain evidence="3 5">NCC2970</strain>
    </source>
</reference>
<dbReference type="Proteomes" id="UP000503169">
    <property type="component" value="Chromosome"/>
</dbReference>
<organism evidence="3 5">
    <name type="scientific">Limosilactobacillus fermentum</name>
    <name type="common">Lactobacillus fermentum</name>
    <dbReference type="NCBI Taxonomy" id="1613"/>
    <lineage>
        <taxon>Bacteria</taxon>
        <taxon>Bacillati</taxon>
        <taxon>Bacillota</taxon>
        <taxon>Bacilli</taxon>
        <taxon>Lactobacillales</taxon>
        <taxon>Lactobacillaceae</taxon>
        <taxon>Limosilactobacillus</taxon>
    </lineage>
</organism>
<feature type="domain" description="Type VII secretion system protein EssD-like" evidence="2">
    <location>
        <begin position="131"/>
        <end position="261"/>
    </location>
</feature>
<sequence length="292" mass="32498">MKNFHHKATISVLGFAALFLMTVGLVTHSGTKESAVVASPASSSYSYDRTDQRRAASFSKENQVLQKKITHLQKQIKETKEELSDYGVQPATPSKQSSQAGTNLANLDYTGQDVITVDNNQPSFSEADLSLANGAWQSYGNLDQYNRPGAANAMLNQSLMPTVKREALTVDPTGWHNKRVNGQWLYNRSHLIGYQLTGQNNNFKNLITGTRQLNDPDMLKYEDEVAAYLKQSPDHYVRYRVTPIFRGNELLARGVEMEAQAVGSDAVKFHVYIFNVQPGVTLNYNDGTSQVN</sequence>
<accession>A0A1D7ZWS2</accession>
<dbReference type="PATRIC" id="fig|1613.112.peg.915"/>
<evidence type="ECO:0000313" key="3">
    <source>
        <dbReference type="EMBL" id="AOR74337.1"/>
    </source>
</evidence>